<evidence type="ECO:0000256" key="1">
    <source>
        <dbReference type="ARBA" id="ARBA00022723"/>
    </source>
</evidence>
<name>A0AA38YTE4_VITRO</name>
<feature type="domain" description="Terpene synthase metal-binding" evidence="2">
    <location>
        <begin position="2"/>
        <end position="86"/>
    </location>
</feature>
<reference evidence="3 4" key="1">
    <citation type="journal article" date="2023" name="BMC Biotechnol.">
        <title>Vitis rotundifolia cv Carlos genome sequencing.</title>
        <authorList>
            <person name="Huff M."/>
            <person name="Hulse-Kemp A."/>
            <person name="Scheffler B."/>
            <person name="Youngblood R."/>
            <person name="Simpson S."/>
            <person name="Babiker E."/>
            <person name="Staton M."/>
        </authorList>
    </citation>
    <scope>NUCLEOTIDE SEQUENCE [LARGE SCALE GENOMIC DNA]</scope>
    <source>
        <tissue evidence="3">Leaf</tissue>
    </source>
</reference>
<gene>
    <name evidence="3" type="ORF">PVL29_024950</name>
</gene>
<accession>A0AA38YTE4</accession>
<dbReference type="PANTHER" id="PTHR31225">
    <property type="entry name" value="OS04G0344100 PROTEIN-RELATED"/>
    <property type="match status" value="1"/>
</dbReference>
<evidence type="ECO:0000259" key="2">
    <source>
        <dbReference type="Pfam" id="PF03936"/>
    </source>
</evidence>
<comment type="caution">
    <text evidence="3">The sequence shown here is derived from an EMBL/GenBank/DDBJ whole genome shotgun (WGS) entry which is preliminary data.</text>
</comment>
<evidence type="ECO:0000313" key="3">
    <source>
        <dbReference type="EMBL" id="KAJ9676202.1"/>
    </source>
</evidence>
<dbReference type="InterPro" id="IPR005630">
    <property type="entry name" value="Terpene_synthase_metal-bd"/>
</dbReference>
<sequence length="144" mass="16580">MFTIISFVGMGFIATKEAFDWVLNGPKIVRACSTIIRLMDDMASHKFEQERGHIASSVECYMKQYSVSEQHAYHELNKQVEKAWKDINQEFLRPTAIPMPLLTRVLNFARNGDFMYKGREDIFKNVGEVIKDNVASLFVDPVPM</sequence>
<dbReference type="InterPro" id="IPR050148">
    <property type="entry name" value="Terpene_synthase-like"/>
</dbReference>
<dbReference type="Gene3D" id="1.10.600.10">
    <property type="entry name" value="Farnesyl Diphosphate Synthase"/>
    <property type="match status" value="1"/>
</dbReference>
<dbReference type="InterPro" id="IPR008949">
    <property type="entry name" value="Isoprenoid_synthase_dom_sf"/>
</dbReference>
<protein>
    <recommendedName>
        <fullName evidence="2">Terpene synthase metal-binding domain-containing protein</fullName>
    </recommendedName>
</protein>
<evidence type="ECO:0000313" key="4">
    <source>
        <dbReference type="Proteomes" id="UP001168098"/>
    </source>
</evidence>
<dbReference type="Proteomes" id="UP001168098">
    <property type="component" value="Unassembled WGS sequence"/>
</dbReference>
<dbReference type="PANTHER" id="PTHR31225:SF241">
    <property type="entry name" value="TERPENE SYNTHASE FAMILY, METAL-BINDING DOMAIN PROTEIN"/>
    <property type="match status" value="1"/>
</dbReference>
<dbReference type="AlphaFoldDB" id="A0AA38YTE4"/>
<dbReference type="GO" id="GO:0010333">
    <property type="term" value="F:terpene synthase activity"/>
    <property type="evidence" value="ECO:0007669"/>
    <property type="project" value="InterPro"/>
</dbReference>
<dbReference type="GO" id="GO:0000287">
    <property type="term" value="F:magnesium ion binding"/>
    <property type="evidence" value="ECO:0007669"/>
    <property type="project" value="InterPro"/>
</dbReference>
<keyword evidence="4" id="KW-1185">Reference proteome</keyword>
<organism evidence="3 4">
    <name type="scientific">Vitis rotundifolia</name>
    <name type="common">Muscadine grape</name>
    <dbReference type="NCBI Taxonomy" id="103349"/>
    <lineage>
        <taxon>Eukaryota</taxon>
        <taxon>Viridiplantae</taxon>
        <taxon>Streptophyta</taxon>
        <taxon>Embryophyta</taxon>
        <taxon>Tracheophyta</taxon>
        <taxon>Spermatophyta</taxon>
        <taxon>Magnoliopsida</taxon>
        <taxon>eudicotyledons</taxon>
        <taxon>Gunneridae</taxon>
        <taxon>Pentapetalae</taxon>
        <taxon>rosids</taxon>
        <taxon>Vitales</taxon>
        <taxon>Vitaceae</taxon>
        <taxon>Viteae</taxon>
        <taxon>Vitis</taxon>
    </lineage>
</organism>
<dbReference type="SUPFAM" id="SSF48576">
    <property type="entry name" value="Terpenoid synthases"/>
    <property type="match status" value="1"/>
</dbReference>
<keyword evidence="1" id="KW-0479">Metal-binding</keyword>
<dbReference type="EMBL" id="JARBHA010000018">
    <property type="protein sequence ID" value="KAJ9676202.1"/>
    <property type="molecule type" value="Genomic_DNA"/>
</dbReference>
<dbReference type="Pfam" id="PF03936">
    <property type="entry name" value="Terpene_synth_C"/>
    <property type="match status" value="1"/>
</dbReference>
<dbReference type="GO" id="GO:0016114">
    <property type="term" value="P:terpenoid biosynthetic process"/>
    <property type="evidence" value="ECO:0007669"/>
    <property type="project" value="InterPro"/>
</dbReference>
<proteinExistence type="predicted"/>